<accession>A0A1I7W6D4</accession>
<dbReference type="AlphaFoldDB" id="A0A1I7W6D4"/>
<keyword evidence="1" id="KW-1185">Reference proteome</keyword>
<evidence type="ECO:0000313" key="2">
    <source>
        <dbReference type="WBParaSite" id="Hba_00157"/>
    </source>
</evidence>
<protein>
    <submittedName>
        <fullName evidence="2">Uncharacterized protein</fullName>
    </submittedName>
</protein>
<proteinExistence type="predicted"/>
<dbReference type="Proteomes" id="UP000095283">
    <property type="component" value="Unplaced"/>
</dbReference>
<evidence type="ECO:0000313" key="1">
    <source>
        <dbReference type="Proteomes" id="UP000095283"/>
    </source>
</evidence>
<organism evidence="1 2">
    <name type="scientific">Heterorhabditis bacteriophora</name>
    <name type="common">Entomopathogenic nematode worm</name>
    <dbReference type="NCBI Taxonomy" id="37862"/>
    <lineage>
        <taxon>Eukaryota</taxon>
        <taxon>Metazoa</taxon>
        <taxon>Ecdysozoa</taxon>
        <taxon>Nematoda</taxon>
        <taxon>Chromadorea</taxon>
        <taxon>Rhabditida</taxon>
        <taxon>Rhabditina</taxon>
        <taxon>Rhabditomorpha</taxon>
        <taxon>Strongyloidea</taxon>
        <taxon>Heterorhabditidae</taxon>
        <taxon>Heterorhabditis</taxon>
    </lineage>
</organism>
<sequence length="47" mass="5388">MIASDRLILGPNGLFKIVKKSSMCLSYSRYFNYSSTNIDSLNYILHI</sequence>
<name>A0A1I7W6D4_HETBA</name>
<dbReference type="WBParaSite" id="Hba_00157">
    <property type="protein sequence ID" value="Hba_00157"/>
    <property type="gene ID" value="Hba_00157"/>
</dbReference>
<reference evidence="2" key="1">
    <citation type="submission" date="2016-11" db="UniProtKB">
        <authorList>
            <consortium name="WormBaseParasite"/>
        </authorList>
    </citation>
    <scope>IDENTIFICATION</scope>
</reference>